<gene>
    <name evidence="8" type="primary">LOC100905633</name>
</gene>
<dbReference type="PANTHER" id="PTHR12837">
    <property type="entry name" value="POLY ADP-RIBOSE GLYCOHYDROLASE"/>
    <property type="match status" value="1"/>
</dbReference>
<evidence type="ECO:0000313" key="8">
    <source>
        <dbReference type="RefSeq" id="XP_003745015.1"/>
    </source>
</evidence>
<dbReference type="CTD" id="8505"/>
<dbReference type="GO" id="GO:0005737">
    <property type="term" value="C:cytoplasm"/>
    <property type="evidence" value="ECO:0007669"/>
    <property type="project" value="TreeGrafter"/>
</dbReference>
<reference evidence="8" key="1">
    <citation type="submission" date="2025-08" db="UniProtKB">
        <authorList>
            <consortium name="RefSeq"/>
        </authorList>
    </citation>
    <scope>IDENTIFICATION</scope>
</reference>
<evidence type="ECO:0000256" key="3">
    <source>
        <dbReference type="ARBA" id="ARBA00022801"/>
    </source>
</evidence>
<dbReference type="InterPro" id="IPR048362">
    <property type="entry name" value="PARG_helical"/>
</dbReference>
<dbReference type="GeneID" id="100905633"/>
<feature type="domain" description="PARG helical" evidence="6">
    <location>
        <begin position="62"/>
        <end position="186"/>
    </location>
</feature>
<evidence type="ECO:0000256" key="4">
    <source>
        <dbReference type="PIRSR" id="PIRSR607724-1"/>
    </source>
</evidence>
<dbReference type="GO" id="GO:0004649">
    <property type="term" value="F:poly(ADP-ribose) glycohydrolase activity"/>
    <property type="evidence" value="ECO:0007669"/>
    <property type="project" value="UniProtKB-EC"/>
</dbReference>
<keyword evidence="3" id="KW-0378">Hydrolase</keyword>
<comment type="similarity">
    <text evidence="1">Belongs to the poly(ADP-ribose) glycohydrolase family.</text>
</comment>
<feature type="active site" evidence="4">
    <location>
        <position position="224"/>
    </location>
</feature>
<evidence type="ECO:0000256" key="1">
    <source>
        <dbReference type="ARBA" id="ARBA00009545"/>
    </source>
</evidence>
<dbReference type="InterPro" id="IPR046372">
    <property type="entry name" value="PARG_cat_C"/>
</dbReference>
<evidence type="ECO:0000259" key="5">
    <source>
        <dbReference type="Pfam" id="PF05028"/>
    </source>
</evidence>
<dbReference type="Pfam" id="PF20811">
    <property type="entry name" value="PARG_cat_N"/>
    <property type="match status" value="1"/>
</dbReference>
<dbReference type="GO" id="GO:0006282">
    <property type="term" value="P:regulation of DNA repair"/>
    <property type="evidence" value="ECO:0007669"/>
    <property type="project" value="InterPro"/>
</dbReference>
<evidence type="ECO:0000313" key="7">
    <source>
        <dbReference type="Proteomes" id="UP000694867"/>
    </source>
</evidence>
<dbReference type="KEGG" id="goe:100905633"/>
<dbReference type="Pfam" id="PF05028">
    <property type="entry name" value="PARG_cat_C"/>
    <property type="match status" value="1"/>
</dbReference>
<proteinExistence type="inferred from homology"/>
<dbReference type="GO" id="GO:0005975">
    <property type="term" value="P:carbohydrate metabolic process"/>
    <property type="evidence" value="ECO:0007669"/>
    <property type="project" value="InterPro"/>
</dbReference>
<organism evidence="7 8">
    <name type="scientific">Galendromus occidentalis</name>
    <name type="common">western predatory mite</name>
    <dbReference type="NCBI Taxonomy" id="34638"/>
    <lineage>
        <taxon>Eukaryota</taxon>
        <taxon>Metazoa</taxon>
        <taxon>Ecdysozoa</taxon>
        <taxon>Arthropoda</taxon>
        <taxon>Chelicerata</taxon>
        <taxon>Arachnida</taxon>
        <taxon>Acari</taxon>
        <taxon>Parasitiformes</taxon>
        <taxon>Mesostigmata</taxon>
        <taxon>Gamasina</taxon>
        <taxon>Phytoseioidea</taxon>
        <taxon>Phytoseiidae</taxon>
        <taxon>Typhlodrominae</taxon>
        <taxon>Galendromus</taxon>
    </lineage>
</organism>
<dbReference type="InterPro" id="IPR007724">
    <property type="entry name" value="Poly_GlycHdrlase"/>
</dbReference>
<feature type="domain" description="PARG catalytic Macro" evidence="5">
    <location>
        <begin position="195"/>
        <end position="394"/>
    </location>
</feature>
<dbReference type="GO" id="GO:0005634">
    <property type="term" value="C:nucleus"/>
    <property type="evidence" value="ECO:0007669"/>
    <property type="project" value="TreeGrafter"/>
</dbReference>
<dbReference type="Proteomes" id="UP000694867">
    <property type="component" value="Unplaced"/>
</dbReference>
<feature type="active site" evidence="4">
    <location>
        <position position="243"/>
    </location>
</feature>
<dbReference type="EC" id="3.2.1.143" evidence="2"/>
<evidence type="ECO:0000256" key="2">
    <source>
        <dbReference type="ARBA" id="ARBA00012255"/>
    </source>
</evidence>
<feature type="active site" evidence="4">
    <location>
        <position position="242"/>
    </location>
</feature>
<keyword evidence="7" id="KW-1185">Reference proteome</keyword>
<sequence>MPYSPRSLYMDSDGTQISRWKLIERSLLAPINSFHDLRGAILDYNGGFSWDMEELEDFLEEMTRDERASFFENLLPSIIKLALRMPDICTRPLPLLTKGRSHSITMSQKQASCLLANAFLSTFPRRNTTKPDTQFYNYPSINFHTLFNRCFREKRRSCRKEKIRCLLNYFRRVTEKVPVGNITFTRVRLRCSLGWESSQARLQQAFVTSEGLIEDQGYGMLMVDFANRKVGGGVLRDGCVQEEILFVLYPELICARLFTEALEDDEALLVTGVERFNQHEGFSDEFRWAGNVSDFAERDPWDRKYTQIVAIDALEHRGKREQREQFAVDKVLRELVKAFCGFQTPGFPRSCLATGNWGCGAFGGDARLKFLIQWMAASRAGRQLTYFTFGNHALMCELRALQTLISEQNISVGDVFLLLKRYDRLYISNETRGQLSLSEYLFQNFSSQDSE</sequence>
<protein>
    <recommendedName>
        <fullName evidence="2">poly(ADP-ribose) glycohydrolase</fullName>
        <ecNumber evidence="2">3.2.1.143</ecNumber>
    </recommendedName>
</protein>
<evidence type="ECO:0000259" key="6">
    <source>
        <dbReference type="Pfam" id="PF20811"/>
    </source>
</evidence>
<accession>A0AAJ6VYU1</accession>
<dbReference type="AlphaFoldDB" id="A0AAJ6VYU1"/>
<name>A0AAJ6VYU1_9ACAR</name>
<dbReference type="GO" id="GO:0009225">
    <property type="term" value="P:nucleotide-sugar metabolic process"/>
    <property type="evidence" value="ECO:0007669"/>
    <property type="project" value="TreeGrafter"/>
</dbReference>
<dbReference type="GO" id="GO:1990966">
    <property type="term" value="P:ATP generation from poly-ADP-D-ribose"/>
    <property type="evidence" value="ECO:0007669"/>
    <property type="project" value="TreeGrafter"/>
</dbReference>
<dbReference type="PANTHER" id="PTHR12837:SF15">
    <property type="entry name" value="POLY(ADP-RIBOSE) GLYCOHYDROLASE"/>
    <property type="match status" value="1"/>
</dbReference>
<dbReference type="RefSeq" id="XP_003745015.1">
    <property type="nucleotide sequence ID" value="XM_003744967.1"/>
</dbReference>